<dbReference type="GO" id="GO:0003680">
    <property type="term" value="F:minor groove of adenine-thymine-rich DNA binding"/>
    <property type="evidence" value="ECO:0007669"/>
    <property type="project" value="UniProtKB-UniRule"/>
</dbReference>
<dbReference type="Gene3D" id="3.30.1330.80">
    <property type="entry name" value="Hypothetical protein, similar to alpha- acetolactate decarboxylase, domain 2"/>
    <property type="match status" value="1"/>
</dbReference>
<protein>
    <recommendedName>
        <fullName evidence="4">AT-hook motif nuclear-localized protein</fullName>
    </recommendedName>
</protein>
<dbReference type="CDD" id="cd11378">
    <property type="entry name" value="DUF296"/>
    <property type="match status" value="1"/>
</dbReference>
<organism evidence="7">
    <name type="scientific">Antirrhinum majus</name>
    <name type="common">Garden snapdragon</name>
    <dbReference type="NCBI Taxonomy" id="4151"/>
    <lineage>
        <taxon>Eukaryota</taxon>
        <taxon>Viridiplantae</taxon>
        <taxon>Streptophyta</taxon>
        <taxon>Embryophyta</taxon>
        <taxon>Tracheophyta</taxon>
        <taxon>Spermatophyta</taxon>
        <taxon>Magnoliopsida</taxon>
        <taxon>eudicotyledons</taxon>
        <taxon>Gunneridae</taxon>
        <taxon>Pentapetalae</taxon>
        <taxon>asterids</taxon>
        <taxon>lamiids</taxon>
        <taxon>Lamiales</taxon>
        <taxon>Plantaginaceae</taxon>
        <taxon>Antirrhineae</taxon>
        <taxon>Antirrhinum</taxon>
    </lineage>
</organism>
<dbReference type="InterPro" id="IPR005175">
    <property type="entry name" value="PPC_dom"/>
</dbReference>
<evidence type="ECO:0000256" key="4">
    <source>
        <dbReference type="RuleBase" id="RU367031"/>
    </source>
</evidence>
<gene>
    <name evidence="7" type="primary">sap1</name>
</gene>
<name>Q9ZRR7_ANTMA</name>
<dbReference type="EMBL" id="AJ132349">
    <property type="protein sequence ID" value="CAA10643.1"/>
    <property type="molecule type" value="mRNA"/>
</dbReference>
<evidence type="ECO:0000256" key="3">
    <source>
        <dbReference type="ARBA" id="ARBA00023163"/>
    </source>
</evidence>
<keyword evidence="2 4" id="KW-0238">DNA-binding</keyword>
<feature type="domain" description="PPC" evidence="6">
    <location>
        <begin position="100"/>
        <end position="237"/>
    </location>
</feature>
<sequence>MEQPNNDGNNGGSCYRPQLPNQSPPANGVPNSTTTNSTHSPPNESVKRKRGRPRKYGTPEQAAAAKRLSAPKKRDSASGVASVSSASSKKSPLAALGNMGQSFSPHIITVAAGEDVGQKIMMFVQQSKREICVISASGSVSSASLRQQASSGGSVTYEGRFDILSLSGSFIHAEFGGRTGGLSVCLSSSDGQIIGGGVGGPLTAAATIQVIVGTFVVETKKDANVEAAASGKSPSPNGGASAPGLSFRSPADSGIQMGGGGNPFLIQNRTMHMTPMEWIGSADHGMHQSPENGDYDHIPD</sequence>
<dbReference type="InterPro" id="IPR039605">
    <property type="entry name" value="AHL"/>
</dbReference>
<evidence type="ECO:0000256" key="1">
    <source>
        <dbReference type="ARBA" id="ARBA00023015"/>
    </source>
</evidence>
<feature type="compositionally biased region" description="Low complexity" evidence="5">
    <location>
        <begin position="77"/>
        <end position="89"/>
    </location>
</feature>
<feature type="region of interest" description="Disordered" evidence="5">
    <location>
        <begin position="1"/>
        <end position="89"/>
    </location>
</feature>
<keyword evidence="1 4" id="KW-0805">Transcription regulation</keyword>
<reference evidence="7" key="1">
    <citation type="journal article" date="2000" name="Plant Physiol.">
        <title>Isolation of Two cDNAs Encoding AT-Hook DNA-Binding Proteins, SAP1 and HMR1, from an Antirrhinum majus L. Inflorescence Expression Library (Accession Nos. AJ132349and AJ236702)(PGR 00-010).</title>
        <authorList>
            <person name="Hofmann W.A."/>
            <person name="Cardon G.H."/>
            <person name="Saedler H."/>
            <person name="Huijser P."/>
        </authorList>
    </citation>
    <scope>NUCLEOTIDE SEQUENCE</scope>
    <source>
        <tissue evidence="7">Inflorescence</tissue>
    </source>
</reference>
<dbReference type="Pfam" id="PF03479">
    <property type="entry name" value="PCC"/>
    <property type="match status" value="1"/>
</dbReference>
<evidence type="ECO:0000313" key="7">
    <source>
        <dbReference type="EMBL" id="CAA10643.1"/>
    </source>
</evidence>
<evidence type="ECO:0000256" key="2">
    <source>
        <dbReference type="ARBA" id="ARBA00023125"/>
    </source>
</evidence>
<feature type="region of interest" description="Disordered" evidence="5">
    <location>
        <begin position="280"/>
        <end position="300"/>
    </location>
</feature>
<comment type="domain">
    <text evidence="4">The PPC domain mediates interactions between AHL proteins.</text>
</comment>
<comment type="subcellular location">
    <subcellularLocation>
        <location evidence="4">Nucleus</location>
    </subcellularLocation>
</comment>
<dbReference type="PANTHER" id="PTHR31500">
    <property type="entry name" value="AT-HOOK MOTIF NUCLEAR-LOCALIZED PROTEIN 9"/>
    <property type="match status" value="1"/>
</dbReference>
<evidence type="ECO:0000259" key="6">
    <source>
        <dbReference type="PROSITE" id="PS51742"/>
    </source>
</evidence>
<dbReference type="AlphaFoldDB" id="Q9ZRR7"/>
<keyword evidence="4" id="KW-0539">Nucleus</keyword>
<accession>Q9ZRR7</accession>
<proteinExistence type="evidence at transcript level"/>
<evidence type="ECO:0000256" key="5">
    <source>
        <dbReference type="SAM" id="MobiDB-lite"/>
    </source>
</evidence>
<dbReference type="SUPFAM" id="SSF117856">
    <property type="entry name" value="AF0104/ALDC/Ptd012-like"/>
    <property type="match status" value="1"/>
</dbReference>
<feature type="compositionally biased region" description="Low complexity" evidence="5">
    <location>
        <begin position="30"/>
        <end position="43"/>
    </location>
</feature>
<keyword evidence="3 4" id="KW-0804">Transcription</keyword>
<dbReference type="GO" id="GO:0005634">
    <property type="term" value="C:nucleus"/>
    <property type="evidence" value="ECO:0007669"/>
    <property type="project" value="UniProtKB-SubCell"/>
</dbReference>
<feature type="region of interest" description="Disordered" evidence="5">
    <location>
        <begin position="227"/>
        <end position="267"/>
    </location>
</feature>
<dbReference type="PANTHER" id="PTHR31500:SF68">
    <property type="entry name" value="AT-HOOK MOTIF NUCLEAR-LOCALIZED PROTEIN 14"/>
    <property type="match status" value="1"/>
</dbReference>
<dbReference type="PROSITE" id="PS51742">
    <property type="entry name" value="PPC"/>
    <property type="match status" value="1"/>
</dbReference>
<comment type="function">
    <text evidence="4">Transcription factor that specifically binds AT-rich DNA sequences related to the nuclear matrix attachment regions (MARs).</text>
</comment>